<dbReference type="EMBL" id="JAACNH010000003">
    <property type="protein sequence ID" value="KAG8448043.1"/>
    <property type="molecule type" value="Genomic_DNA"/>
</dbReference>
<comment type="caution">
    <text evidence="1">The sequence shown here is derived from an EMBL/GenBank/DDBJ whole genome shotgun (WGS) entry which is preliminary data.</text>
</comment>
<proteinExistence type="predicted"/>
<accession>A0A8T2JWL2</accession>
<gene>
    <name evidence="1" type="ORF">GDO86_015223</name>
</gene>
<sequence>MELRKYLQFHCLSDWHMCIPPPPDPGSRRMTRVEWSCCHFCNSLEKLHPDSKESLNITVGRMLDCGFLFPKVLFFHFPLRLPFPHTHRTSTKLD</sequence>
<keyword evidence="2" id="KW-1185">Reference proteome</keyword>
<dbReference type="Proteomes" id="UP000812440">
    <property type="component" value="Chromosome 8_10"/>
</dbReference>
<name>A0A8T2JWL2_9PIPI</name>
<protein>
    <submittedName>
        <fullName evidence="1">Uncharacterized protein</fullName>
    </submittedName>
</protein>
<evidence type="ECO:0000313" key="1">
    <source>
        <dbReference type="EMBL" id="KAG8448043.1"/>
    </source>
</evidence>
<reference evidence="1" key="1">
    <citation type="thesis" date="2020" institute="ProQuest LLC" country="789 East Eisenhower Parkway, Ann Arbor, MI, USA">
        <title>Comparative Genomics and Chromosome Evolution.</title>
        <authorList>
            <person name="Mudd A.B."/>
        </authorList>
    </citation>
    <scope>NUCLEOTIDE SEQUENCE</scope>
    <source>
        <strain evidence="1">Female2</strain>
        <tissue evidence="1">Blood</tissue>
    </source>
</reference>
<dbReference type="AlphaFoldDB" id="A0A8T2JWL2"/>
<organism evidence="1 2">
    <name type="scientific">Hymenochirus boettgeri</name>
    <name type="common">Congo dwarf clawed frog</name>
    <dbReference type="NCBI Taxonomy" id="247094"/>
    <lineage>
        <taxon>Eukaryota</taxon>
        <taxon>Metazoa</taxon>
        <taxon>Chordata</taxon>
        <taxon>Craniata</taxon>
        <taxon>Vertebrata</taxon>
        <taxon>Euteleostomi</taxon>
        <taxon>Amphibia</taxon>
        <taxon>Batrachia</taxon>
        <taxon>Anura</taxon>
        <taxon>Pipoidea</taxon>
        <taxon>Pipidae</taxon>
        <taxon>Pipinae</taxon>
        <taxon>Hymenochirus</taxon>
    </lineage>
</organism>
<evidence type="ECO:0000313" key="2">
    <source>
        <dbReference type="Proteomes" id="UP000812440"/>
    </source>
</evidence>